<reference evidence="2" key="2">
    <citation type="journal article" date="2021" name="Genome Biol. Evol.">
        <title>Developing a high-quality reference genome for a parasitic bivalve with doubly uniparental inheritance (Bivalvia: Unionida).</title>
        <authorList>
            <person name="Smith C.H."/>
        </authorList>
    </citation>
    <scope>NUCLEOTIDE SEQUENCE</scope>
    <source>
        <strain evidence="2">CHS0354</strain>
        <tissue evidence="2">Mantle</tissue>
    </source>
</reference>
<dbReference type="Proteomes" id="UP001195483">
    <property type="component" value="Unassembled WGS sequence"/>
</dbReference>
<reference evidence="2" key="3">
    <citation type="submission" date="2023-05" db="EMBL/GenBank/DDBJ databases">
        <authorList>
            <person name="Smith C.H."/>
        </authorList>
    </citation>
    <scope>NUCLEOTIDE SEQUENCE</scope>
    <source>
        <strain evidence="2">CHS0354</strain>
        <tissue evidence="2">Mantle</tissue>
    </source>
</reference>
<evidence type="ECO:0000256" key="1">
    <source>
        <dbReference type="SAM" id="MobiDB-lite"/>
    </source>
</evidence>
<keyword evidence="3" id="KW-1185">Reference proteome</keyword>
<evidence type="ECO:0000313" key="2">
    <source>
        <dbReference type="EMBL" id="KAK3587998.1"/>
    </source>
</evidence>
<reference evidence="2" key="1">
    <citation type="journal article" date="2021" name="Genome Biol. Evol.">
        <title>A High-Quality Reference Genome for a Parasitic Bivalve with Doubly Uniparental Inheritance (Bivalvia: Unionida).</title>
        <authorList>
            <person name="Smith C.H."/>
        </authorList>
    </citation>
    <scope>NUCLEOTIDE SEQUENCE</scope>
    <source>
        <strain evidence="2">CHS0354</strain>
    </source>
</reference>
<dbReference type="EMBL" id="JAEAOA010000895">
    <property type="protein sequence ID" value="KAK3587998.1"/>
    <property type="molecule type" value="Genomic_DNA"/>
</dbReference>
<gene>
    <name evidence="2" type="ORF">CHS0354_014519</name>
</gene>
<feature type="compositionally biased region" description="Low complexity" evidence="1">
    <location>
        <begin position="129"/>
        <end position="141"/>
    </location>
</feature>
<protein>
    <submittedName>
        <fullName evidence="2">Uncharacterized protein</fullName>
    </submittedName>
</protein>
<feature type="compositionally biased region" description="Polar residues" evidence="1">
    <location>
        <begin position="117"/>
        <end position="128"/>
    </location>
</feature>
<evidence type="ECO:0000313" key="3">
    <source>
        <dbReference type="Proteomes" id="UP001195483"/>
    </source>
</evidence>
<accession>A0AAE0VRK0</accession>
<dbReference type="AlphaFoldDB" id="A0AAE0VRK0"/>
<sequence>MDNQDTQDTQNSQDSDSYIPYASQLERYILAEIKEKYDRFDKQSFKREISSSLDVISFRHICSSLHDIGRISFPSYPSGRLVDRTSRSDSAPGDGNTSEIKARMSRDGKSKPDRTDSLSCLNNVPKTGQSSAMDQSRSSASLDECRINCPDERVETIVP</sequence>
<name>A0AAE0VRK0_9BIVA</name>
<proteinExistence type="predicted"/>
<feature type="compositionally biased region" description="Basic and acidic residues" evidence="1">
    <location>
        <begin position="100"/>
        <end position="116"/>
    </location>
</feature>
<organism evidence="2 3">
    <name type="scientific">Potamilus streckersoni</name>
    <dbReference type="NCBI Taxonomy" id="2493646"/>
    <lineage>
        <taxon>Eukaryota</taxon>
        <taxon>Metazoa</taxon>
        <taxon>Spiralia</taxon>
        <taxon>Lophotrochozoa</taxon>
        <taxon>Mollusca</taxon>
        <taxon>Bivalvia</taxon>
        <taxon>Autobranchia</taxon>
        <taxon>Heteroconchia</taxon>
        <taxon>Palaeoheterodonta</taxon>
        <taxon>Unionida</taxon>
        <taxon>Unionoidea</taxon>
        <taxon>Unionidae</taxon>
        <taxon>Ambleminae</taxon>
        <taxon>Lampsilini</taxon>
        <taxon>Potamilus</taxon>
    </lineage>
</organism>
<comment type="caution">
    <text evidence="2">The sequence shown here is derived from an EMBL/GenBank/DDBJ whole genome shotgun (WGS) entry which is preliminary data.</text>
</comment>
<feature type="region of interest" description="Disordered" evidence="1">
    <location>
        <begin position="76"/>
        <end position="145"/>
    </location>
</feature>